<dbReference type="EMBL" id="QVLV01000004">
    <property type="protein sequence ID" value="RGE62413.1"/>
    <property type="molecule type" value="Genomic_DNA"/>
</dbReference>
<dbReference type="GeneID" id="97986697"/>
<dbReference type="RefSeq" id="WP_117544196.1">
    <property type="nucleotide sequence ID" value="NZ_JBKUNB010000018.1"/>
</dbReference>
<evidence type="ECO:0000313" key="2">
    <source>
        <dbReference type="EMBL" id="RGE62413.1"/>
    </source>
</evidence>
<keyword evidence="3" id="KW-1185">Reference proteome</keyword>
<evidence type="ECO:0000313" key="3">
    <source>
        <dbReference type="Proteomes" id="UP000260812"/>
    </source>
</evidence>
<name>A0A3E3I7L1_9FIRM</name>
<accession>A0A3E3I7L1</accession>
<evidence type="ECO:0000256" key="1">
    <source>
        <dbReference type="SAM" id="Phobius"/>
    </source>
</evidence>
<keyword evidence="1" id="KW-0472">Membrane</keyword>
<feature type="transmembrane region" description="Helical" evidence="1">
    <location>
        <begin position="53"/>
        <end position="73"/>
    </location>
</feature>
<reference evidence="2" key="1">
    <citation type="submission" date="2018-08" db="EMBL/GenBank/DDBJ databases">
        <title>A genome reference for cultivated species of the human gut microbiota.</title>
        <authorList>
            <person name="Zou Y."/>
            <person name="Xue W."/>
            <person name="Luo G."/>
        </authorList>
    </citation>
    <scope>NUCLEOTIDE SEQUENCE [LARGE SCALE GENOMIC DNA]</scope>
    <source>
        <strain evidence="2">TF05-5AC</strain>
    </source>
</reference>
<sequence>MAQEYLAQESSKVNRTYRKTLFRLTAVFFILLAFIYFLGRNSFDLNDPSGREILLILKILIGIMLLAIVVGLFRTRRTAMNGENLFLPFGEDTKEAVAKKINQEAAEGKLLVEEYIDEFAEGKAPHGEKVTLTPSYLLLGSDRNKITVIPRNKIYWICAQVGQKGGPFYVRLLIFTENKMYALTGVDIEHVEKIAEKLYQYIPNVFCDYDPFLLSYELEKIFAKDRAEFVKLYEIEKAKHVTM</sequence>
<keyword evidence="1" id="KW-0812">Transmembrane</keyword>
<gene>
    <name evidence="2" type="ORF">DXC51_07335</name>
</gene>
<feature type="transmembrane region" description="Helical" evidence="1">
    <location>
        <begin position="21"/>
        <end position="38"/>
    </location>
</feature>
<dbReference type="Proteomes" id="UP000260812">
    <property type="component" value="Unassembled WGS sequence"/>
</dbReference>
<proteinExistence type="predicted"/>
<dbReference type="AlphaFoldDB" id="A0A3E3I7L1"/>
<protein>
    <submittedName>
        <fullName evidence="2">Uncharacterized protein</fullName>
    </submittedName>
</protein>
<keyword evidence="1" id="KW-1133">Transmembrane helix</keyword>
<organism evidence="2 3">
    <name type="scientific">Eisenbergiella massiliensis</name>
    <dbReference type="NCBI Taxonomy" id="1720294"/>
    <lineage>
        <taxon>Bacteria</taxon>
        <taxon>Bacillati</taxon>
        <taxon>Bacillota</taxon>
        <taxon>Clostridia</taxon>
        <taxon>Lachnospirales</taxon>
        <taxon>Lachnospiraceae</taxon>
        <taxon>Eisenbergiella</taxon>
    </lineage>
</organism>
<comment type="caution">
    <text evidence="2">The sequence shown here is derived from an EMBL/GenBank/DDBJ whole genome shotgun (WGS) entry which is preliminary data.</text>
</comment>